<dbReference type="CDD" id="cd00829">
    <property type="entry name" value="SCP-x_thiolase"/>
    <property type="match status" value="1"/>
</dbReference>
<dbReference type="EC" id="2.3.1.176" evidence="2"/>
<dbReference type="GO" id="GO:0003988">
    <property type="term" value="F:acetyl-CoA C-acyltransferase activity"/>
    <property type="evidence" value="ECO:0007669"/>
    <property type="project" value="UniProtKB-ARBA"/>
</dbReference>
<keyword evidence="3" id="KW-0813">Transport</keyword>
<dbReference type="InterPro" id="IPR020613">
    <property type="entry name" value="Thiolase_CS"/>
</dbReference>
<dbReference type="NCBIfam" id="NF006102">
    <property type="entry name" value="PRK08256.1"/>
    <property type="match status" value="1"/>
</dbReference>
<dbReference type="RefSeq" id="WP_198569434.1">
    <property type="nucleotide sequence ID" value="NZ_CP066167.1"/>
</dbReference>
<reference evidence="11 12" key="1">
    <citation type="submission" date="2020-12" db="EMBL/GenBank/DDBJ databases">
        <authorList>
            <person name="Shan Y."/>
        </authorList>
    </citation>
    <scope>NUCLEOTIDE SEQUENCE [LARGE SCALE GENOMIC DNA]</scope>
    <source>
        <strain evidence="12">csc3.9</strain>
    </source>
</reference>
<dbReference type="Pfam" id="PF22691">
    <property type="entry name" value="Thiolase_C_1"/>
    <property type="match status" value="1"/>
</dbReference>
<evidence type="ECO:0000256" key="5">
    <source>
        <dbReference type="ARBA" id="ARBA00023055"/>
    </source>
</evidence>
<keyword evidence="6" id="KW-0446">Lipid-binding</keyword>
<dbReference type="GO" id="GO:0008289">
    <property type="term" value="F:lipid binding"/>
    <property type="evidence" value="ECO:0007669"/>
    <property type="project" value="UniProtKB-KW"/>
</dbReference>
<dbReference type="EMBL" id="CP066167">
    <property type="protein sequence ID" value="QQD17935.1"/>
    <property type="molecule type" value="Genomic_DNA"/>
</dbReference>
<evidence type="ECO:0000259" key="10">
    <source>
        <dbReference type="Pfam" id="PF22691"/>
    </source>
</evidence>
<keyword evidence="5" id="KW-0445">Lipid transport</keyword>
<dbReference type="SUPFAM" id="SSF53901">
    <property type="entry name" value="Thiolase-like"/>
    <property type="match status" value="1"/>
</dbReference>
<gene>
    <name evidence="11" type="ORF">I6N98_16575</name>
</gene>
<dbReference type="PROSITE" id="PS00098">
    <property type="entry name" value="THIOLASE_1"/>
    <property type="match status" value="1"/>
</dbReference>
<dbReference type="GO" id="GO:0006869">
    <property type="term" value="P:lipid transport"/>
    <property type="evidence" value="ECO:0007669"/>
    <property type="project" value="UniProtKB-KW"/>
</dbReference>
<dbReference type="Gene3D" id="3.40.47.10">
    <property type="match status" value="1"/>
</dbReference>
<keyword evidence="7" id="KW-0576">Peroxisome</keyword>
<dbReference type="InterPro" id="IPR016039">
    <property type="entry name" value="Thiolase-like"/>
</dbReference>
<proteinExistence type="predicted"/>
<keyword evidence="12" id="KW-1185">Reference proteome</keyword>
<evidence type="ECO:0000256" key="7">
    <source>
        <dbReference type="ARBA" id="ARBA00023140"/>
    </source>
</evidence>
<dbReference type="PANTHER" id="PTHR42870">
    <property type="entry name" value="ACETYL-COA C-ACETYLTRANSFERASE"/>
    <property type="match status" value="1"/>
</dbReference>
<dbReference type="InterPro" id="IPR020616">
    <property type="entry name" value="Thiolase_N"/>
</dbReference>
<feature type="domain" description="Thiolase C-terminal" evidence="10">
    <location>
        <begin position="254"/>
        <end position="382"/>
    </location>
</feature>
<evidence type="ECO:0000256" key="2">
    <source>
        <dbReference type="ARBA" id="ARBA00012352"/>
    </source>
</evidence>
<dbReference type="PANTHER" id="PTHR42870:SF1">
    <property type="entry name" value="NON-SPECIFIC LIPID-TRANSFER PROTEIN-LIKE 2"/>
    <property type="match status" value="1"/>
</dbReference>
<evidence type="ECO:0000256" key="8">
    <source>
        <dbReference type="ARBA" id="ARBA00032316"/>
    </source>
</evidence>
<comment type="subcellular location">
    <subcellularLocation>
        <location evidence="1">Peroxisome</location>
    </subcellularLocation>
</comment>
<dbReference type="AlphaFoldDB" id="A0A7T4R013"/>
<dbReference type="Proteomes" id="UP000596063">
    <property type="component" value="Chromosome"/>
</dbReference>
<evidence type="ECO:0000313" key="11">
    <source>
        <dbReference type="EMBL" id="QQD17935.1"/>
    </source>
</evidence>
<dbReference type="Pfam" id="PF00108">
    <property type="entry name" value="Thiolase_N"/>
    <property type="match status" value="1"/>
</dbReference>
<evidence type="ECO:0000256" key="3">
    <source>
        <dbReference type="ARBA" id="ARBA00022448"/>
    </source>
</evidence>
<evidence type="ECO:0000256" key="4">
    <source>
        <dbReference type="ARBA" id="ARBA00022679"/>
    </source>
</evidence>
<organism evidence="11 12">
    <name type="scientific">Spongiibacter nanhainus</name>
    <dbReference type="NCBI Taxonomy" id="2794344"/>
    <lineage>
        <taxon>Bacteria</taxon>
        <taxon>Pseudomonadati</taxon>
        <taxon>Pseudomonadota</taxon>
        <taxon>Gammaproteobacteria</taxon>
        <taxon>Cellvibrionales</taxon>
        <taxon>Spongiibacteraceae</taxon>
        <taxon>Spongiibacter</taxon>
    </lineage>
</organism>
<dbReference type="InterPro" id="IPR055140">
    <property type="entry name" value="Thiolase_C_2"/>
</dbReference>
<evidence type="ECO:0000256" key="1">
    <source>
        <dbReference type="ARBA" id="ARBA00004275"/>
    </source>
</evidence>
<dbReference type="KEGG" id="snan:I6N98_16575"/>
<evidence type="ECO:0000259" key="9">
    <source>
        <dbReference type="Pfam" id="PF00108"/>
    </source>
</evidence>
<dbReference type="PIRSF" id="PIRSF000429">
    <property type="entry name" value="Ac-CoA_Ac_transf"/>
    <property type="match status" value="1"/>
</dbReference>
<dbReference type="InterPro" id="IPR002155">
    <property type="entry name" value="Thiolase"/>
</dbReference>
<feature type="domain" description="Thiolase N-terminal" evidence="9">
    <location>
        <begin position="5"/>
        <end position="190"/>
    </location>
</feature>
<name>A0A7T4R013_9GAMM</name>
<protein>
    <recommendedName>
        <fullName evidence="2">propanoyl-CoA C-acyltransferase</fullName>
        <ecNumber evidence="2">2.3.1.176</ecNumber>
    </recommendedName>
    <alternativeName>
        <fullName evidence="8">Propanoyl-CoA C-acyltransferase</fullName>
    </alternativeName>
</protein>
<keyword evidence="4" id="KW-0808">Transferase</keyword>
<dbReference type="PROSITE" id="PS00737">
    <property type="entry name" value="THIOLASE_2"/>
    <property type="match status" value="1"/>
</dbReference>
<evidence type="ECO:0000256" key="6">
    <source>
        <dbReference type="ARBA" id="ARBA00023121"/>
    </source>
</evidence>
<sequence>MTTQVVIAGVGMSKFRKPSEAASYTKMVHAAINEALTDAGLDYGDIQQAFCSYIYGDSCSGQRALYDVGMTGIPVVNVNNNCSSGSTGLFLARQAVQSGEIDCALVVGFEQMSAGALASHFNDRDDPMEPLLSRLSALQPDAPLAPMAIRLFGGAGAEYLQQTGASPELFAQVAVKSRRHAEHNERAVFRTPLTVDEVMAAPQQFPPYLTRLMACPPTSGAAAAIVCSEDFARRKGLQSKVKIVAQSMATDTVESFESAQDLVGASMSRAAATSAYEKAGLGPESIQVVELHDCFTPNEVLSYEALGLCGRGEAEKFVRDGDNTYGGRFVVNPSGGLMSKGHPIGATGVAQCAELVWQLRGQAGVRQVEGARTALQHNIGLGGAVVVTIYSA</sequence>
<evidence type="ECO:0000313" key="12">
    <source>
        <dbReference type="Proteomes" id="UP000596063"/>
    </source>
</evidence>
<dbReference type="InterPro" id="IPR020615">
    <property type="entry name" value="Thiolase_acyl_enz_int_AS"/>
</dbReference>
<accession>A0A7T4R013</accession>